<organism evidence="2">
    <name type="scientific">Picea sitchensis</name>
    <name type="common">Sitka spruce</name>
    <name type="synonym">Pinus sitchensis</name>
    <dbReference type="NCBI Taxonomy" id="3332"/>
    <lineage>
        <taxon>Eukaryota</taxon>
        <taxon>Viridiplantae</taxon>
        <taxon>Streptophyta</taxon>
        <taxon>Embryophyta</taxon>
        <taxon>Tracheophyta</taxon>
        <taxon>Spermatophyta</taxon>
        <taxon>Pinopsida</taxon>
        <taxon>Pinidae</taxon>
        <taxon>Conifers I</taxon>
        <taxon>Pinales</taxon>
        <taxon>Pinaceae</taxon>
        <taxon>Picea</taxon>
    </lineage>
</organism>
<protein>
    <submittedName>
        <fullName evidence="2">Uncharacterized protein</fullName>
    </submittedName>
</protein>
<name>D5A9U4_PICSI</name>
<dbReference type="EMBL" id="BT122967">
    <property type="protein sequence ID" value="ADE76313.1"/>
    <property type="molecule type" value="mRNA"/>
</dbReference>
<evidence type="ECO:0000256" key="1">
    <source>
        <dbReference type="SAM" id="MobiDB-lite"/>
    </source>
</evidence>
<sequence>MKESEYSMMSRGRTDGMPGSSTALLFGRDSSLSRPDRSHPSPREGFDLFMSLKYRGTTEGPMGLH</sequence>
<evidence type="ECO:0000313" key="2">
    <source>
        <dbReference type="EMBL" id="ADE76313.1"/>
    </source>
</evidence>
<feature type="compositionally biased region" description="Basic and acidic residues" evidence="1">
    <location>
        <begin position="34"/>
        <end position="45"/>
    </location>
</feature>
<proteinExistence type="evidence at transcript level"/>
<reference evidence="2" key="1">
    <citation type="submission" date="2010-04" db="EMBL/GenBank/DDBJ databases">
        <authorList>
            <person name="Reid K.E."/>
            <person name="Liao N."/>
            <person name="Chan S."/>
            <person name="Docking R."/>
            <person name="Taylor G."/>
            <person name="Moore R."/>
            <person name="Mayo M."/>
            <person name="Munro S."/>
            <person name="King J."/>
            <person name="Yanchuk A."/>
            <person name="Holt R."/>
            <person name="Jones S."/>
            <person name="Marra M."/>
            <person name="Ritland C.E."/>
            <person name="Ritland K."/>
            <person name="Bohlmann J."/>
        </authorList>
    </citation>
    <scope>NUCLEOTIDE SEQUENCE</scope>
    <source>
        <tissue evidence="2">Bud</tissue>
    </source>
</reference>
<dbReference type="AlphaFoldDB" id="D5A9U4"/>
<feature type="region of interest" description="Disordered" evidence="1">
    <location>
        <begin position="1"/>
        <end position="45"/>
    </location>
</feature>
<accession>D5A9U4</accession>